<gene>
    <name evidence="1" type="ORF">AMECASPLE_038415</name>
</gene>
<keyword evidence="2" id="KW-1185">Reference proteome</keyword>
<evidence type="ECO:0000313" key="2">
    <source>
        <dbReference type="Proteomes" id="UP001469553"/>
    </source>
</evidence>
<name>A0ABV1A4E8_9TELE</name>
<evidence type="ECO:0000313" key="1">
    <source>
        <dbReference type="EMBL" id="MEQ2313131.1"/>
    </source>
</evidence>
<reference evidence="1 2" key="1">
    <citation type="submission" date="2021-06" db="EMBL/GenBank/DDBJ databases">
        <authorList>
            <person name="Palmer J.M."/>
        </authorList>
    </citation>
    <scope>NUCLEOTIDE SEQUENCE [LARGE SCALE GENOMIC DNA]</scope>
    <source>
        <strain evidence="1 2">AS_MEX2019</strain>
        <tissue evidence="1">Muscle</tissue>
    </source>
</reference>
<dbReference type="EMBL" id="JAHRIP010082298">
    <property type="protein sequence ID" value="MEQ2313131.1"/>
    <property type="molecule type" value="Genomic_DNA"/>
</dbReference>
<sequence>MDENLLLTVQYLDCKDNTSQQHVLADTISCSQVLPVHLLCACCSTLNLCAGMVRKPGREMLESGIRSCSPVSVKHIILHSQYSGWYFVGLGVHPTCFPMI</sequence>
<dbReference type="Proteomes" id="UP001469553">
    <property type="component" value="Unassembled WGS sequence"/>
</dbReference>
<comment type="caution">
    <text evidence="1">The sequence shown here is derived from an EMBL/GenBank/DDBJ whole genome shotgun (WGS) entry which is preliminary data.</text>
</comment>
<proteinExistence type="predicted"/>
<protein>
    <submittedName>
        <fullName evidence="1">Uncharacterized protein</fullName>
    </submittedName>
</protein>
<organism evidence="1 2">
    <name type="scientific">Ameca splendens</name>
    <dbReference type="NCBI Taxonomy" id="208324"/>
    <lineage>
        <taxon>Eukaryota</taxon>
        <taxon>Metazoa</taxon>
        <taxon>Chordata</taxon>
        <taxon>Craniata</taxon>
        <taxon>Vertebrata</taxon>
        <taxon>Euteleostomi</taxon>
        <taxon>Actinopterygii</taxon>
        <taxon>Neopterygii</taxon>
        <taxon>Teleostei</taxon>
        <taxon>Neoteleostei</taxon>
        <taxon>Acanthomorphata</taxon>
        <taxon>Ovalentaria</taxon>
        <taxon>Atherinomorphae</taxon>
        <taxon>Cyprinodontiformes</taxon>
        <taxon>Goodeidae</taxon>
        <taxon>Ameca</taxon>
    </lineage>
</organism>
<accession>A0ABV1A4E8</accession>